<evidence type="ECO:0000259" key="1">
    <source>
        <dbReference type="Pfam" id="PF12697"/>
    </source>
</evidence>
<dbReference type="RefSeq" id="WP_353646297.1">
    <property type="nucleotide sequence ID" value="NZ_CP159256.1"/>
</dbReference>
<sequence>MSKSTAGSHNHFILSKRCAVYTYDRRGRGESGDTQPYAVDREVEDLEALIDVAGGSAMVYGMSSGCALAIKAAARGLPITKLALYEPPFDAPLTAGPLSDHAKNP</sequence>
<name>A0AAU8CZ39_9HYPH</name>
<dbReference type="AlphaFoldDB" id="A0AAU8CZ39"/>
<protein>
    <submittedName>
        <fullName evidence="2">Alpha/beta hydrolase</fullName>
    </submittedName>
</protein>
<dbReference type="SUPFAM" id="SSF53474">
    <property type="entry name" value="alpha/beta-Hydrolases"/>
    <property type="match status" value="1"/>
</dbReference>
<dbReference type="Gene3D" id="3.40.50.1820">
    <property type="entry name" value="alpha/beta hydrolase"/>
    <property type="match status" value="1"/>
</dbReference>
<reference evidence="2" key="1">
    <citation type="submission" date="2024-06" db="EMBL/GenBank/DDBJ databases">
        <title>Mesorhizobium karijinii sp. nov., a symbiont of the iconic Swainsona formosa from arid Australia.</title>
        <authorList>
            <person name="Hill Y.J."/>
            <person name="Watkin E.L.J."/>
            <person name="O'Hara G.W."/>
            <person name="Terpolilli J."/>
            <person name="Tye M.L."/>
            <person name="Kohlmeier M.G."/>
        </authorList>
    </citation>
    <scope>NUCLEOTIDE SEQUENCE</scope>
    <source>
        <strain evidence="2">WSM2240</strain>
        <plasmid evidence="2">pMk2240A</plasmid>
    </source>
</reference>
<accession>A0AAU8CZ39</accession>
<dbReference type="EMBL" id="CP159256">
    <property type="protein sequence ID" value="XCG52086.1"/>
    <property type="molecule type" value="Genomic_DNA"/>
</dbReference>
<proteinExistence type="predicted"/>
<dbReference type="InterPro" id="IPR000073">
    <property type="entry name" value="AB_hydrolase_1"/>
</dbReference>
<dbReference type="Pfam" id="PF12697">
    <property type="entry name" value="Abhydrolase_6"/>
    <property type="match status" value="1"/>
</dbReference>
<keyword evidence="2" id="KW-0378">Hydrolase</keyword>
<geneLocation type="plasmid" evidence="2">
    <name>pMk2240A</name>
</geneLocation>
<keyword evidence="2" id="KW-0614">Plasmid</keyword>
<feature type="domain" description="AB hydrolase-1" evidence="1">
    <location>
        <begin position="14"/>
        <end position="98"/>
    </location>
</feature>
<gene>
    <name evidence="2" type="ORF">ABVK50_31715</name>
</gene>
<organism evidence="2">
    <name type="scientific">Mesorhizobium sp. WSM2240</name>
    <dbReference type="NCBI Taxonomy" id="3228851"/>
    <lineage>
        <taxon>Bacteria</taxon>
        <taxon>Pseudomonadati</taxon>
        <taxon>Pseudomonadota</taxon>
        <taxon>Alphaproteobacteria</taxon>
        <taxon>Hyphomicrobiales</taxon>
        <taxon>Phyllobacteriaceae</taxon>
        <taxon>Mesorhizobium</taxon>
    </lineage>
</organism>
<evidence type="ECO:0000313" key="2">
    <source>
        <dbReference type="EMBL" id="XCG52086.1"/>
    </source>
</evidence>
<dbReference type="InterPro" id="IPR029058">
    <property type="entry name" value="AB_hydrolase_fold"/>
</dbReference>
<dbReference type="GO" id="GO:0016787">
    <property type="term" value="F:hydrolase activity"/>
    <property type="evidence" value="ECO:0007669"/>
    <property type="project" value="UniProtKB-KW"/>
</dbReference>